<dbReference type="InterPro" id="IPR013096">
    <property type="entry name" value="Cupin_2"/>
</dbReference>
<dbReference type="InterPro" id="IPR018060">
    <property type="entry name" value="HTH_AraC"/>
</dbReference>
<dbReference type="EMBL" id="RIBP01000004">
    <property type="protein sequence ID" value="TRZ38085.1"/>
    <property type="molecule type" value="Genomic_DNA"/>
</dbReference>
<reference evidence="6" key="1">
    <citation type="submission" date="2018-10" db="EMBL/GenBank/DDBJ databases">
        <title>FDA dAtabase for Regulatory Grade micrObial Sequences (FDA-ARGOS): Supporting development and validation of Infectious Disease Dx tests.</title>
        <authorList>
            <person name="Minogue T."/>
            <person name="Wolcott M."/>
            <person name="Wasieloski L."/>
            <person name="Aguilar W."/>
            <person name="Moore D."/>
            <person name="Tallon L."/>
            <person name="Sadzewicz L."/>
            <person name="Sengamalay N."/>
            <person name="Ott S."/>
            <person name="Godinez A."/>
            <person name="Nagaraj S."/>
            <person name="Vavikolanu K."/>
            <person name="Vyas G."/>
            <person name="Nadendla S."/>
            <person name="George J."/>
            <person name="Sichtig H."/>
        </authorList>
    </citation>
    <scope>NUCLEOTIDE SEQUENCE [LARGE SCALE GENOMIC DNA]</scope>
    <source>
        <strain evidence="6">FDAARGOS_343</strain>
    </source>
</reference>
<dbReference type="GO" id="GO:0043565">
    <property type="term" value="F:sequence-specific DNA binding"/>
    <property type="evidence" value="ECO:0007669"/>
    <property type="project" value="InterPro"/>
</dbReference>
<comment type="caution">
    <text evidence="5">The sequence shown here is derived from an EMBL/GenBank/DDBJ whole genome shotgun (WGS) entry which is preliminary data.</text>
</comment>
<organism evidence="5 6">
    <name type="scientific">Niallia circulans</name>
    <name type="common">Bacillus circulans</name>
    <dbReference type="NCBI Taxonomy" id="1397"/>
    <lineage>
        <taxon>Bacteria</taxon>
        <taxon>Bacillati</taxon>
        <taxon>Bacillota</taxon>
        <taxon>Bacilli</taxon>
        <taxon>Bacillales</taxon>
        <taxon>Bacillaceae</taxon>
        <taxon>Niallia</taxon>
    </lineage>
</organism>
<evidence type="ECO:0000256" key="3">
    <source>
        <dbReference type="ARBA" id="ARBA00023163"/>
    </source>
</evidence>
<dbReference type="CDD" id="cd06996">
    <property type="entry name" value="cupin_Lmo2851-like_N"/>
    <property type="match status" value="1"/>
</dbReference>
<keyword evidence="2" id="KW-0238">DNA-binding</keyword>
<dbReference type="Gene3D" id="2.60.120.10">
    <property type="entry name" value="Jelly Rolls"/>
    <property type="match status" value="1"/>
</dbReference>
<evidence type="ECO:0000313" key="5">
    <source>
        <dbReference type="EMBL" id="TRZ38085.1"/>
    </source>
</evidence>
<keyword evidence="3" id="KW-0804">Transcription</keyword>
<dbReference type="AlphaFoldDB" id="A0A553SM65"/>
<dbReference type="SUPFAM" id="SSF51182">
    <property type="entry name" value="RmlC-like cupins"/>
    <property type="match status" value="1"/>
</dbReference>
<dbReference type="PROSITE" id="PS01124">
    <property type="entry name" value="HTH_ARAC_FAMILY_2"/>
    <property type="match status" value="1"/>
</dbReference>
<dbReference type="Pfam" id="PF12833">
    <property type="entry name" value="HTH_18"/>
    <property type="match status" value="1"/>
</dbReference>
<evidence type="ECO:0000313" key="6">
    <source>
        <dbReference type="Proteomes" id="UP000319837"/>
    </source>
</evidence>
<dbReference type="PANTHER" id="PTHR43280">
    <property type="entry name" value="ARAC-FAMILY TRANSCRIPTIONAL REGULATOR"/>
    <property type="match status" value="1"/>
</dbReference>
<dbReference type="SMART" id="SM00342">
    <property type="entry name" value="HTH_ARAC"/>
    <property type="match status" value="1"/>
</dbReference>
<feature type="domain" description="HTH araC/xylS-type" evidence="4">
    <location>
        <begin position="221"/>
        <end position="318"/>
    </location>
</feature>
<accession>A0A553SM65</accession>
<dbReference type="PANTHER" id="PTHR43280:SF28">
    <property type="entry name" value="HTH-TYPE TRANSCRIPTIONAL ACTIVATOR RHAS"/>
    <property type="match status" value="1"/>
</dbReference>
<sequence>MDALLLKQLMELTEEEIEVLSQEKKVRKDLYTSQHHFIIESEKFLDKNKMITVRKHTRFIDFPKHRHNYIEINYVVKGKLKQKVDNDAITLKKGELLFLNQHIEHEIEACGNDDLIINFIIQPLFFQFIFQYLNGENIITEFLINSLFNHTQNGQYLYYAVSEVEEIQELVEKIVKEETDGSLMAESKMKLYMGLLLIELVKNTDKITKNHSASSQHFVVVESLKYIEEHYKNGTLQELAHRLLQSSSSLSKNIKKATGFTFKDLIQEKRLIKAKELLETTDFSVRTVVEEVGYDNISYFYRIFKEKYKKTPKELRKELAK</sequence>
<dbReference type="GO" id="GO:0003700">
    <property type="term" value="F:DNA-binding transcription factor activity"/>
    <property type="evidence" value="ECO:0007669"/>
    <property type="project" value="InterPro"/>
</dbReference>
<dbReference type="InterPro" id="IPR011051">
    <property type="entry name" value="RmlC_Cupin_sf"/>
</dbReference>
<dbReference type="InterPro" id="IPR014710">
    <property type="entry name" value="RmlC-like_jellyroll"/>
</dbReference>
<dbReference type="Pfam" id="PF07883">
    <property type="entry name" value="Cupin_2"/>
    <property type="match status" value="1"/>
</dbReference>
<proteinExistence type="predicted"/>
<evidence type="ECO:0000259" key="4">
    <source>
        <dbReference type="PROSITE" id="PS01124"/>
    </source>
</evidence>
<dbReference type="InterPro" id="IPR009057">
    <property type="entry name" value="Homeodomain-like_sf"/>
</dbReference>
<evidence type="ECO:0000256" key="2">
    <source>
        <dbReference type="ARBA" id="ARBA00023125"/>
    </source>
</evidence>
<gene>
    <name evidence="5" type="ORF">CEQ21_21990</name>
</gene>
<dbReference type="Gene3D" id="1.10.10.60">
    <property type="entry name" value="Homeodomain-like"/>
    <property type="match status" value="2"/>
</dbReference>
<keyword evidence="1" id="KW-0805">Transcription regulation</keyword>
<dbReference type="SUPFAM" id="SSF46689">
    <property type="entry name" value="Homeodomain-like"/>
    <property type="match status" value="1"/>
</dbReference>
<name>A0A553SM65_NIACI</name>
<evidence type="ECO:0000256" key="1">
    <source>
        <dbReference type="ARBA" id="ARBA00023015"/>
    </source>
</evidence>
<protein>
    <submittedName>
        <fullName evidence="5">AraC family transcriptional regulator</fullName>
    </submittedName>
</protein>
<dbReference type="Proteomes" id="UP000319837">
    <property type="component" value="Unassembled WGS sequence"/>
</dbReference>
<dbReference type="RefSeq" id="WP_185766358.1">
    <property type="nucleotide sequence ID" value="NZ_RIBP01000004.1"/>
</dbReference>